<evidence type="ECO:0000256" key="1">
    <source>
        <dbReference type="SAM" id="MobiDB-lite"/>
    </source>
</evidence>
<reference evidence="3" key="1">
    <citation type="journal article" date="2019" name="Int. J. Syst. Evol. Microbiol.">
        <title>The Global Catalogue of Microorganisms (GCM) 10K type strain sequencing project: providing services to taxonomists for standard genome sequencing and annotation.</title>
        <authorList>
            <consortium name="The Broad Institute Genomics Platform"/>
            <consortium name="The Broad Institute Genome Sequencing Center for Infectious Disease"/>
            <person name="Wu L."/>
            <person name="Ma J."/>
        </authorList>
    </citation>
    <scope>NUCLEOTIDE SEQUENCE [LARGE SCALE GENOMIC DNA]</scope>
    <source>
        <strain evidence="3">NBRC 109341</strain>
    </source>
</reference>
<proteinExistence type="predicted"/>
<feature type="region of interest" description="Disordered" evidence="1">
    <location>
        <begin position="204"/>
        <end position="234"/>
    </location>
</feature>
<protein>
    <recommendedName>
        <fullName evidence="4">Nucleotidyltransferase</fullName>
    </recommendedName>
</protein>
<sequence length="234" mass="25590">MAPDSRGDPRRWRVCPGFLAGACPSRHNGGMVALHSPADGLAEIAAVAARLVVEDGLEYAAAKRQAGRQLGVSPRGPWPDNAQLDAAVREHIAVFCADTQPVQLQALRELALHWMDRLAEFQPHVGGAVWHGTATQHSDIYLQLFCDDPKSLEWRLMDLRIDYQPGSVTGWKGELVDVLTVRVRSQELGPVLIHLMAHDRDDVRGALKPDTQGRKPRGDARALRALMAPPGESA</sequence>
<dbReference type="EMBL" id="BSPB01000008">
    <property type="protein sequence ID" value="GLS14000.1"/>
    <property type="molecule type" value="Genomic_DNA"/>
</dbReference>
<gene>
    <name evidence="2" type="ORF">GCM10007935_14300</name>
</gene>
<keyword evidence="3" id="KW-1185">Reference proteome</keyword>
<evidence type="ECO:0008006" key="4">
    <source>
        <dbReference type="Google" id="ProtNLM"/>
    </source>
</evidence>
<evidence type="ECO:0000313" key="2">
    <source>
        <dbReference type="EMBL" id="GLS14000.1"/>
    </source>
</evidence>
<name>A0ABQ6C278_9BURK</name>
<feature type="compositionally biased region" description="Basic and acidic residues" evidence="1">
    <location>
        <begin position="204"/>
        <end position="222"/>
    </location>
</feature>
<dbReference type="Proteomes" id="UP001156903">
    <property type="component" value="Unassembled WGS sequence"/>
</dbReference>
<organism evidence="2 3">
    <name type="scientific">Hydrogenophaga electricum</name>
    <dbReference type="NCBI Taxonomy" id="1230953"/>
    <lineage>
        <taxon>Bacteria</taxon>
        <taxon>Pseudomonadati</taxon>
        <taxon>Pseudomonadota</taxon>
        <taxon>Betaproteobacteria</taxon>
        <taxon>Burkholderiales</taxon>
        <taxon>Comamonadaceae</taxon>
        <taxon>Hydrogenophaga</taxon>
    </lineage>
</organism>
<accession>A0ABQ6C278</accession>
<evidence type="ECO:0000313" key="3">
    <source>
        <dbReference type="Proteomes" id="UP001156903"/>
    </source>
</evidence>
<comment type="caution">
    <text evidence="2">The sequence shown here is derived from an EMBL/GenBank/DDBJ whole genome shotgun (WGS) entry which is preliminary data.</text>
</comment>